<dbReference type="InParanoid" id="I2H6A8"/>
<dbReference type="GeneID" id="14497019"/>
<dbReference type="Pfam" id="PF08243">
    <property type="entry name" value="SPT2"/>
    <property type="match status" value="1"/>
</dbReference>
<feature type="compositionally biased region" description="Basic and acidic residues" evidence="3">
    <location>
        <begin position="45"/>
        <end position="75"/>
    </location>
</feature>
<dbReference type="AlphaFoldDB" id="I2H6A8"/>
<name>I2H6A8_HENB6</name>
<dbReference type="OrthoDB" id="4035998at2759"/>
<evidence type="ECO:0000313" key="4">
    <source>
        <dbReference type="EMBL" id="CCH61910.1"/>
    </source>
</evidence>
<feature type="compositionally biased region" description="Polar residues" evidence="3">
    <location>
        <begin position="171"/>
        <end position="184"/>
    </location>
</feature>
<dbReference type="SMART" id="SM00784">
    <property type="entry name" value="SPT2"/>
    <property type="match status" value="1"/>
</dbReference>
<dbReference type="GO" id="GO:0140673">
    <property type="term" value="P:transcription elongation-coupled chromatin remodeling"/>
    <property type="evidence" value="ECO:0007669"/>
    <property type="project" value="EnsemblFungi"/>
</dbReference>
<feature type="region of interest" description="Disordered" evidence="3">
    <location>
        <begin position="1"/>
        <end position="279"/>
    </location>
</feature>
<protein>
    <submittedName>
        <fullName evidence="4">Uncharacterized protein</fullName>
    </submittedName>
</protein>
<feature type="compositionally biased region" description="Basic and acidic residues" evidence="3">
    <location>
        <begin position="120"/>
        <end position="148"/>
    </location>
</feature>
<dbReference type="FunCoup" id="I2H6A8">
    <property type="interactions" value="478"/>
</dbReference>
<dbReference type="GO" id="GO:0000122">
    <property type="term" value="P:negative regulation of transcription by RNA polymerase II"/>
    <property type="evidence" value="ECO:0007669"/>
    <property type="project" value="EnsemblFungi"/>
</dbReference>
<sequence>MSFLSKLSKLKKSSSSAQSRKGLVKTNEPEESLLPKSYVREEDDAVKRLKELRKKELLKNGGDVHKKSAAKKESSLKSSTTKSSSRRPKNRDSHSETTYKRKIGERTKGASYQGSNNVISRKEHTKKMSFDELMKQAETNKTKPEIDMNKQNLPKPARRLSKPGFKPSKYARNNQIAKANSTDLNSERKSHNSNNLRDTPSLSKPSGEESPVVVQIPKNNFARPNEKIRKMLDSRKRSHKRQYDYDDEEEDDMSDFIEDDEGEEDSYHNYDRRKADRDPGYDRDEIWAMFNKGKKRSDYGYDDYYEDDMEANEFEIMEEEEEARKIARIEDKQEEAWLKSHEAAKKKRKNFR</sequence>
<dbReference type="GO" id="GO:0006360">
    <property type="term" value="P:transcription by RNA polymerase I"/>
    <property type="evidence" value="ECO:0007669"/>
    <property type="project" value="TreeGrafter"/>
</dbReference>
<accession>I2H6A8</accession>
<reference evidence="4 5" key="1">
    <citation type="journal article" date="2011" name="Proc. Natl. Acad. Sci. U.S.A.">
        <title>Evolutionary erosion of yeast sex chromosomes by mating-type switching accidents.</title>
        <authorList>
            <person name="Gordon J.L."/>
            <person name="Armisen D."/>
            <person name="Proux-Wera E."/>
            <person name="Oheigeartaigh S.S."/>
            <person name="Byrne K.P."/>
            <person name="Wolfe K.H."/>
        </authorList>
    </citation>
    <scope>NUCLEOTIDE SEQUENCE [LARGE SCALE GENOMIC DNA]</scope>
    <source>
        <strain evidence="5">ATCC 34711 / CBS 6284 / DSM 70876 / NBRC 10599 / NRRL Y-10934 / UCD 77-7</strain>
    </source>
</reference>
<feature type="compositionally biased region" description="Acidic residues" evidence="3">
    <location>
        <begin position="245"/>
        <end position="264"/>
    </location>
</feature>
<dbReference type="RefSeq" id="XP_004181429.1">
    <property type="nucleotide sequence ID" value="XM_004181381.1"/>
</dbReference>
<dbReference type="STRING" id="1071380.I2H6A8"/>
<keyword evidence="2" id="KW-0175">Coiled coil</keyword>
<dbReference type="EMBL" id="HE806321">
    <property type="protein sequence ID" value="CCH61910.1"/>
    <property type="molecule type" value="Genomic_DNA"/>
</dbReference>
<dbReference type="PANTHER" id="PTHR22691">
    <property type="entry name" value="YEAST SPT2-RELATED"/>
    <property type="match status" value="1"/>
</dbReference>
<proteinExistence type="inferred from homology"/>
<dbReference type="InterPro" id="IPR013256">
    <property type="entry name" value="Chromatin_SPT2"/>
</dbReference>
<dbReference type="GO" id="GO:0042393">
    <property type="term" value="F:histone binding"/>
    <property type="evidence" value="ECO:0007669"/>
    <property type="project" value="EnsemblFungi"/>
</dbReference>
<dbReference type="GO" id="GO:0006334">
    <property type="term" value="P:nucleosome assembly"/>
    <property type="evidence" value="ECO:0007669"/>
    <property type="project" value="TreeGrafter"/>
</dbReference>
<dbReference type="HOGENOM" id="CLU_069667_1_0_1"/>
<dbReference type="GO" id="GO:0000217">
    <property type="term" value="F:DNA secondary structure binding"/>
    <property type="evidence" value="ECO:0007669"/>
    <property type="project" value="EnsemblFungi"/>
</dbReference>
<dbReference type="PANTHER" id="PTHR22691:SF8">
    <property type="entry name" value="PROTEIN SPT2 HOMOLOG"/>
    <property type="match status" value="1"/>
</dbReference>
<evidence type="ECO:0000256" key="1">
    <source>
        <dbReference type="ARBA" id="ARBA00006461"/>
    </source>
</evidence>
<feature type="compositionally biased region" description="Polar residues" evidence="3">
    <location>
        <begin position="192"/>
        <end position="204"/>
    </location>
</feature>
<dbReference type="GO" id="GO:0005730">
    <property type="term" value="C:nucleolus"/>
    <property type="evidence" value="ECO:0007669"/>
    <property type="project" value="TreeGrafter"/>
</dbReference>
<dbReference type="GO" id="GO:0140713">
    <property type="term" value="F:histone chaperone activity"/>
    <property type="evidence" value="ECO:0007669"/>
    <property type="project" value="EnsemblFungi"/>
</dbReference>
<dbReference type="GO" id="GO:0031507">
    <property type="term" value="P:heterochromatin formation"/>
    <property type="evidence" value="ECO:0007669"/>
    <property type="project" value="EnsemblFungi"/>
</dbReference>
<evidence type="ECO:0000256" key="3">
    <source>
        <dbReference type="SAM" id="MobiDB-lite"/>
    </source>
</evidence>
<dbReference type="KEGG" id="tbl:TBLA_0F03750"/>
<evidence type="ECO:0000256" key="2">
    <source>
        <dbReference type="ARBA" id="ARBA00023054"/>
    </source>
</evidence>
<keyword evidence="5" id="KW-1185">Reference proteome</keyword>
<feature type="compositionally biased region" description="Basic and acidic residues" evidence="3">
    <location>
        <begin position="224"/>
        <end position="235"/>
    </location>
</feature>
<feature type="compositionally biased region" description="Basic and acidic residues" evidence="3">
    <location>
        <begin position="265"/>
        <end position="279"/>
    </location>
</feature>
<gene>
    <name evidence="4" type="primary">TBLA0F03750</name>
    <name evidence="4" type="ORF">TBLA_0F03750</name>
</gene>
<feature type="compositionally biased region" description="Polar residues" evidence="3">
    <location>
        <begin position="110"/>
        <end position="119"/>
    </location>
</feature>
<dbReference type="Proteomes" id="UP000002866">
    <property type="component" value="Chromosome 6"/>
</dbReference>
<dbReference type="OMA" id="IWAMFNR"/>
<dbReference type="eggNOG" id="ENOG502QRG5">
    <property type="taxonomic scope" value="Eukaryota"/>
</dbReference>
<feature type="compositionally biased region" description="Basic and acidic residues" evidence="3">
    <location>
        <begin position="90"/>
        <end position="108"/>
    </location>
</feature>
<dbReference type="GO" id="GO:0005829">
    <property type="term" value="C:cytosol"/>
    <property type="evidence" value="ECO:0007669"/>
    <property type="project" value="EnsemblFungi"/>
</dbReference>
<evidence type="ECO:0000313" key="5">
    <source>
        <dbReference type="Proteomes" id="UP000002866"/>
    </source>
</evidence>
<organism evidence="4 5">
    <name type="scientific">Henningerozyma blattae (strain ATCC 34711 / CBS 6284 / DSM 70876 / NBRC 10599 / NRRL Y-10934 / UCD 77-7)</name>
    <name type="common">Yeast</name>
    <name type="synonym">Tetrapisispora blattae</name>
    <dbReference type="NCBI Taxonomy" id="1071380"/>
    <lineage>
        <taxon>Eukaryota</taxon>
        <taxon>Fungi</taxon>
        <taxon>Dikarya</taxon>
        <taxon>Ascomycota</taxon>
        <taxon>Saccharomycotina</taxon>
        <taxon>Saccharomycetes</taxon>
        <taxon>Saccharomycetales</taxon>
        <taxon>Saccharomycetaceae</taxon>
        <taxon>Henningerozyma</taxon>
    </lineage>
</organism>
<comment type="similarity">
    <text evidence="1">Belongs to the SPT2 family.</text>
</comment>